<feature type="domain" description="Vps53 C-terminal" evidence="9">
    <location>
        <begin position="676"/>
        <end position="757"/>
    </location>
</feature>
<evidence type="ECO:0008006" key="12">
    <source>
        <dbReference type="Google" id="ProtNLM"/>
    </source>
</evidence>
<feature type="compositionally biased region" description="Gly residues" evidence="7">
    <location>
        <begin position="796"/>
        <end position="810"/>
    </location>
</feature>
<evidence type="ECO:0000256" key="4">
    <source>
        <dbReference type="ARBA" id="ARBA00022753"/>
    </source>
</evidence>
<organism evidence="10 11">
    <name type="scientific">Puccinia sorghi</name>
    <dbReference type="NCBI Taxonomy" id="27349"/>
    <lineage>
        <taxon>Eukaryota</taxon>
        <taxon>Fungi</taxon>
        <taxon>Dikarya</taxon>
        <taxon>Basidiomycota</taxon>
        <taxon>Pucciniomycotina</taxon>
        <taxon>Pucciniomycetes</taxon>
        <taxon>Pucciniales</taxon>
        <taxon>Pucciniaceae</taxon>
        <taxon>Puccinia</taxon>
    </lineage>
</organism>
<dbReference type="GO" id="GO:0042147">
    <property type="term" value="P:retrograde transport, endosome to Golgi"/>
    <property type="evidence" value="ECO:0007669"/>
    <property type="project" value="InterPro"/>
</dbReference>
<dbReference type="STRING" id="27349.A0A0L6VV85"/>
<dbReference type="InterPro" id="IPR039766">
    <property type="entry name" value="Vps53"/>
</dbReference>
<dbReference type="InterPro" id="IPR031745">
    <property type="entry name" value="Vps53_C"/>
</dbReference>
<keyword evidence="4" id="KW-0967">Endosome</keyword>
<sequence>MENDLLDTEHLDLEETINQLCPHESSNLPLLQILLRQRLLESTHQIAVLKHELQFTSHAESPCIENIQEGIGALLTTLSTIRSSSTEAQSVVESITKEIRTLDLAKANIENAIAGLKRLGMLVHAFDQLTRLTKARKYRETASTLQAIQTLTVNLDQLATTIPRVTALFKALQETQGLLRRTIMDEFSAAFEEKTITNNRGQLADSCLVIDALGADARLLYPATISSSLIDWYTTFQLREYRRIFSGPSSEAGQLDNISRRYAWFRRTLKAHEDDPSGGARIFPESWKVQVNLCAQFGEATRLDILNLYLIPAQVSLDLSPPDYPVTHHPREDLKDVLARSRSTLNVEILLQALQITTTFEREMSQKFAMPYEDIAARSKSAHVGNATPIRTVFEAYLDIFVDAQDSALSDMFNQFRSSIPKLSDFVHARPDDRPSAILPSSMELFHFYRSTLDRCAALTTRKPFLDLCEIYKKWLKIYSEEILSASLSGAMAAHVNGTSGIAGHESSNPDDGLRPATTSFLLCICAILNTADYCAETADQLQIKLQHTISQELKSQVTLDSEQDLFRGSVITLLSSKWNTSLAISCLLKEFEEACEPSFIGMVKLQWKEIEFVSAESAYVHELIKITTLFTDLVKQHVEQKKYVRSFCDKVVGSLVGRFTRSIVRCRPITAIASEQMILDLQVLKNHLLLLPRFDADTPVPSSYTRYLTKSVGKLDTLLKVIMSPVEPPDEFVKHYLLLVPCQSFSDFQKVLDLKGGKPQDQNRLLDVFLAMTSVQPDLADSSFLSSIDMNPEGGTTGGGGQGTSGGGVSLLQFSRLGGGGRDPTVGAAIEAGRKGGAGPGPPSSSDVGSDHRSNSLAPSSSAFTDFRRFGQKLGMGLRFSRETKPE</sequence>
<feature type="domain" description="Vps53 N-terminal" evidence="8">
    <location>
        <begin position="328"/>
        <end position="418"/>
    </location>
</feature>
<dbReference type="AlphaFoldDB" id="A0A0L6VV85"/>
<comment type="subcellular location">
    <subcellularLocation>
        <location evidence="2">Endosome membrane</location>
        <topology evidence="2">Peripheral membrane protein</topology>
    </subcellularLocation>
    <subcellularLocation>
        <location evidence="1">Golgi apparatus</location>
        <location evidence="1">trans-Golgi network membrane</location>
        <topology evidence="1">Peripheral membrane protein</topology>
    </subcellularLocation>
</comment>
<evidence type="ECO:0000313" key="11">
    <source>
        <dbReference type="Proteomes" id="UP000037035"/>
    </source>
</evidence>
<dbReference type="Gene3D" id="1.10.357.110">
    <property type="entry name" value="Vacuolar protein sorting-associated protein 53, C-terminus"/>
    <property type="match status" value="1"/>
</dbReference>
<evidence type="ECO:0000259" key="9">
    <source>
        <dbReference type="Pfam" id="PF16854"/>
    </source>
</evidence>
<keyword evidence="5" id="KW-0333">Golgi apparatus</keyword>
<evidence type="ECO:0000256" key="2">
    <source>
        <dbReference type="ARBA" id="ARBA00004481"/>
    </source>
</evidence>
<dbReference type="Pfam" id="PF04100">
    <property type="entry name" value="Vps53_N"/>
    <property type="match status" value="2"/>
</dbReference>
<evidence type="ECO:0000256" key="6">
    <source>
        <dbReference type="ARBA" id="ARBA00023136"/>
    </source>
</evidence>
<comment type="caution">
    <text evidence="10">The sequence shown here is derived from an EMBL/GenBank/DDBJ whole genome shotgun (WGS) entry which is preliminary data.</text>
</comment>
<dbReference type="GO" id="GO:0000938">
    <property type="term" value="C:GARP complex"/>
    <property type="evidence" value="ECO:0007669"/>
    <property type="project" value="InterPro"/>
</dbReference>
<dbReference type="PANTHER" id="PTHR12820">
    <property type="entry name" value="VACUOLAR SORTING PROTEIN 53"/>
    <property type="match status" value="1"/>
</dbReference>
<keyword evidence="11" id="KW-1185">Reference proteome</keyword>
<accession>A0A0L6VV85</accession>
<comment type="similarity">
    <text evidence="3">Belongs to the VPS53 family.</text>
</comment>
<dbReference type="OrthoDB" id="10261632at2759"/>
<dbReference type="EMBL" id="LAVV01000188">
    <property type="protein sequence ID" value="KNZ64549.1"/>
    <property type="molecule type" value="Genomic_DNA"/>
</dbReference>
<dbReference type="VEuPathDB" id="FungiDB:VP01_1016g5"/>
<dbReference type="InterPro" id="IPR007234">
    <property type="entry name" value="Vps53_N"/>
</dbReference>
<dbReference type="PANTHER" id="PTHR12820:SF0">
    <property type="entry name" value="VACUOLAR PROTEIN SORTING-ASSOCIATED PROTEIN 53 HOMOLOG"/>
    <property type="match status" value="1"/>
</dbReference>
<feature type="compositionally biased region" description="Polar residues" evidence="7">
    <location>
        <begin position="856"/>
        <end position="865"/>
    </location>
</feature>
<evidence type="ECO:0000256" key="7">
    <source>
        <dbReference type="SAM" id="MobiDB-lite"/>
    </source>
</evidence>
<dbReference type="InterPro" id="IPR038260">
    <property type="entry name" value="Vps53_C_sf"/>
</dbReference>
<dbReference type="GO" id="GO:0005829">
    <property type="term" value="C:cytosol"/>
    <property type="evidence" value="ECO:0007669"/>
    <property type="project" value="GOC"/>
</dbReference>
<reference evidence="10 11" key="1">
    <citation type="submission" date="2015-08" db="EMBL/GenBank/DDBJ databases">
        <title>Next Generation Sequencing and Analysis of the Genome of Puccinia sorghi L Schw, the Causal Agent of Maize Common Rust.</title>
        <authorList>
            <person name="Rochi L."/>
            <person name="Burguener G."/>
            <person name="Darino M."/>
            <person name="Turjanski A."/>
            <person name="Kreff E."/>
            <person name="Dieguez M.J."/>
            <person name="Sacco F."/>
        </authorList>
    </citation>
    <scope>NUCLEOTIDE SEQUENCE [LARGE SCALE GENOMIC DNA]</scope>
    <source>
        <strain evidence="10 11">RO10H11247</strain>
    </source>
</reference>
<evidence type="ECO:0000256" key="3">
    <source>
        <dbReference type="ARBA" id="ARBA00008628"/>
    </source>
</evidence>
<dbReference type="GO" id="GO:0010008">
    <property type="term" value="C:endosome membrane"/>
    <property type="evidence" value="ECO:0007669"/>
    <property type="project" value="UniProtKB-SubCell"/>
</dbReference>
<dbReference type="Pfam" id="PF16854">
    <property type="entry name" value="VPS53_C"/>
    <property type="match status" value="1"/>
</dbReference>
<name>A0A0L6VV85_9BASI</name>
<proteinExistence type="inferred from homology"/>
<dbReference type="Proteomes" id="UP000037035">
    <property type="component" value="Unassembled WGS sequence"/>
</dbReference>
<keyword evidence="6" id="KW-0472">Membrane</keyword>
<evidence type="ECO:0000313" key="10">
    <source>
        <dbReference type="EMBL" id="KNZ64549.1"/>
    </source>
</evidence>
<protein>
    <recommendedName>
        <fullName evidence="12">Vps53 N-terminal domain-containing protein</fullName>
    </recommendedName>
</protein>
<evidence type="ECO:0000259" key="8">
    <source>
        <dbReference type="Pfam" id="PF04100"/>
    </source>
</evidence>
<feature type="domain" description="Vps53 N-terminal" evidence="8">
    <location>
        <begin position="13"/>
        <end position="307"/>
    </location>
</feature>
<evidence type="ECO:0000256" key="5">
    <source>
        <dbReference type="ARBA" id="ARBA00023034"/>
    </source>
</evidence>
<gene>
    <name evidence="10" type="ORF">VP01_1016g5</name>
</gene>
<feature type="region of interest" description="Disordered" evidence="7">
    <location>
        <begin position="785"/>
        <end position="865"/>
    </location>
</feature>
<evidence type="ECO:0000256" key="1">
    <source>
        <dbReference type="ARBA" id="ARBA00004150"/>
    </source>
</evidence>